<evidence type="ECO:0000313" key="4">
    <source>
        <dbReference type="EMBL" id="BCL60953.1"/>
    </source>
</evidence>
<accession>A0A8D5FL09</accession>
<dbReference type="Pfam" id="PF00698">
    <property type="entry name" value="Acyl_transf_1"/>
    <property type="match status" value="1"/>
</dbReference>
<keyword evidence="2" id="KW-0012">Acyltransferase</keyword>
<dbReference type="PANTHER" id="PTHR42681">
    <property type="entry name" value="MALONYL-COA-ACYL CARRIER PROTEIN TRANSACYLASE, MITOCHONDRIAL"/>
    <property type="match status" value="1"/>
</dbReference>
<evidence type="ECO:0000256" key="1">
    <source>
        <dbReference type="ARBA" id="ARBA00022679"/>
    </source>
</evidence>
<keyword evidence="1 2" id="KW-0808">Transferase</keyword>
<dbReference type="SMART" id="SM00827">
    <property type="entry name" value="PKS_AT"/>
    <property type="match status" value="1"/>
</dbReference>
<reference evidence="4" key="1">
    <citation type="submission" date="2020-09" db="EMBL/GenBank/DDBJ databases">
        <title>Desulfogranum mesoprofundum gen. nov., sp. nov., a novel mesophilic, sulfate-reducing chemolithoautotroph isolated from a deep-sea hydrothermal vent chimney in the Suiyo Seamount.</title>
        <authorList>
            <person name="Hashimoto Y."/>
            <person name="Nakagawa S."/>
        </authorList>
    </citation>
    <scope>NUCLEOTIDE SEQUENCE</scope>
    <source>
        <strain evidence="4">KT2</strain>
    </source>
</reference>
<dbReference type="PIRSF" id="PIRSF000446">
    <property type="entry name" value="Mct"/>
    <property type="match status" value="1"/>
</dbReference>
<evidence type="ECO:0000256" key="2">
    <source>
        <dbReference type="PIRNR" id="PIRNR000446"/>
    </source>
</evidence>
<dbReference type="InterPro" id="IPR004410">
    <property type="entry name" value="Malonyl_CoA-ACP_transAc_FabD"/>
</dbReference>
<dbReference type="NCBIfam" id="TIGR00128">
    <property type="entry name" value="fabD"/>
    <property type="match status" value="1"/>
</dbReference>
<dbReference type="EMBL" id="AP024086">
    <property type="protein sequence ID" value="BCL60953.1"/>
    <property type="molecule type" value="Genomic_DNA"/>
</dbReference>
<feature type="domain" description="Malonyl-CoA:ACP transacylase (MAT)" evidence="3">
    <location>
        <begin position="6"/>
        <end position="303"/>
    </location>
</feature>
<dbReference type="PANTHER" id="PTHR42681:SF1">
    <property type="entry name" value="MALONYL-COA-ACYL CARRIER PROTEIN TRANSACYLASE, MITOCHONDRIAL"/>
    <property type="match status" value="1"/>
</dbReference>
<proteinExistence type="inferred from homology"/>
<dbReference type="Proteomes" id="UP000826725">
    <property type="component" value="Chromosome"/>
</dbReference>
<evidence type="ECO:0000313" key="5">
    <source>
        <dbReference type="Proteomes" id="UP000826725"/>
    </source>
</evidence>
<dbReference type="InterPro" id="IPR024925">
    <property type="entry name" value="Malonyl_CoA-ACP_transAc"/>
</dbReference>
<evidence type="ECO:0000259" key="3">
    <source>
        <dbReference type="SMART" id="SM00827"/>
    </source>
</evidence>
<dbReference type="KEGG" id="dbk:DGMP_16460"/>
<dbReference type="GO" id="GO:0006633">
    <property type="term" value="P:fatty acid biosynthetic process"/>
    <property type="evidence" value="ECO:0007669"/>
    <property type="project" value="TreeGrafter"/>
</dbReference>
<comment type="catalytic activity">
    <reaction evidence="2">
        <text>holo-[ACP] + malonyl-CoA = malonyl-[ACP] + CoA</text>
        <dbReference type="Rhea" id="RHEA:41792"/>
        <dbReference type="Rhea" id="RHEA-COMP:9623"/>
        <dbReference type="Rhea" id="RHEA-COMP:9685"/>
        <dbReference type="ChEBI" id="CHEBI:57287"/>
        <dbReference type="ChEBI" id="CHEBI:57384"/>
        <dbReference type="ChEBI" id="CHEBI:64479"/>
        <dbReference type="ChEBI" id="CHEBI:78449"/>
        <dbReference type="EC" id="2.3.1.39"/>
    </reaction>
</comment>
<dbReference type="EC" id="2.3.1.39" evidence="2"/>
<name>A0A8D5FL09_9BACT</name>
<organism evidence="4 5">
    <name type="scientific">Desulfomarina profundi</name>
    <dbReference type="NCBI Taxonomy" id="2772557"/>
    <lineage>
        <taxon>Bacteria</taxon>
        <taxon>Pseudomonadati</taxon>
        <taxon>Thermodesulfobacteriota</taxon>
        <taxon>Desulfobulbia</taxon>
        <taxon>Desulfobulbales</taxon>
        <taxon>Desulfobulbaceae</taxon>
        <taxon>Desulfomarina</taxon>
    </lineage>
</organism>
<protein>
    <recommendedName>
        <fullName evidence="2">Malonyl CoA-acyl carrier protein transacylase</fullName>
        <ecNumber evidence="2">2.3.1.39</ecNumber>
    </recommendedName>
</protein>
<dbReference type="RefSeq" id="WP_228857031.1">
    <property type="nucleotide sequence ID" value="NZ_AP024086.1"/>
</dbReference>
<gene>
    <name evidence="4" type="ORF">DGMP_16460</name>
</gene>
<sequence>MKLAVLFPGQGSQYIGMGQEFIEKDNEYKELMAMAEAACDLNLNRLCGEGPLEDLTRVANLQPAITITNLICWHAFLKDGGDEFNVNCFAGHSLGEYSALYGAGVLNAEDTLKLVSKRGMLMEREGTANPGGMRAVLGLSVEEIEEVIGGCDKCGVVTAANHNTPLQTVISGDIEGLDAVTALVEEKGARVIPLNVSVANHSPLVAGAVPDFAEYMEKIEFKTPNVPVYFNVSAEQEKDTGKIKSMMARQIASRVRWCEIIQSMLAEGIDTFIEVGPKSVLKGMMRKIVPRGKKVTALQFDSPGSLEACLEKLRTCAAA</sequence>
<keyword evidence="5" id="KW-1185">Reference proteome</keyword>
<dbReference type="GO" id="GO:0005829">
    <property type="term" value="C:cytosol"/>
    <property type="evidence" value="ECO:0007669"/>
    <property type="project" value="TreeGrafter"/>
</dbReference>
<comment type="similarity">
    <text evidence="2">Belongs to the fabD family.</text>
</comment>
<dbReference type="GO" id="GO:0004314">
    <property type="term" value="F:[acyl-carrier-protein] S-malonyltransferase activity"/>
    <property type="evidence" value="ECO:0007669"/>
    <property type="project" value="InterPro"/>
</dbReference>
<dbReference type="InterPro" id="IPR050858">
    <property type="entry name" value="Mal-CoA-ACP_Trans/PKS_FabD"/>
</dbReference>
<dbReference type="AlphaFoldDB" id="A0A8D5FL09"/>
<dbReference type="InterPro" id="IPR014043">
    <property type="entry name" value="Acyl_transferase_dom"/>
</dbReference>